<reference evidence="1 2" key="1">
    <citation type="journal article" date="2015" name="Genome Biol. Evol.">
        <title>Phylogenomic analyses indicate that early fungi evolved digesting cell walls of algal ancestors of land plants.</title>
        <authorList>
            <person name="Chang Y."/>
            <person name="Wang S."/>
            <person name="Sekimoto S."/>
            <person name="Aerts A.L."/>
            <person name="Choi C."/>
            <person name="Clum A."/>
            <person name="LaButti K.M."/>
            <person name="Lindquist E.A."/>
            <person name="Yee Ngan C."/>
            <person name="Ohm R.A."/>
            <person name="Salamov A.A."/>
            <person name="Grigoriev I.V."/>
            <person name="Spatafora J.W."/>
            <person name="Berbee M.L."/>
        </authorList>
    </citation>
    <scope>NUCLEOTIDE SEQUENCE [LARGE SCALE GENOMIC DNA]</scope>
    <source>
        <strain evidence="1 2">NRRL 28638</strain>
    </source>
</reference>
<organism evidence="1 2">
    <name type="scientific">Conidiobolus coronatus (strain ATCC 28846 / CBS 209.66 / NRRL 28638)</name>
    <name type="common">Delacroixia coronata</name>
    <dbReference type="NCBI Taxonomy" id="796925"/>
    <lineage>
        <taxon>Eukaryota</taxon>
        <taxon>Fungi</taxon>
        <taxon>Fungi incertae sedis</taxon>
        <taxon>Zoopagomycota</taxon>
        <taxon>Entomophthoromycotina</taxon>
        <taxon>Entomophthoromycetes</taxon>
        <taxon>Entomophthorales</taxon>
        <taxon>Ancylistaceae</taxon>
        <taxon>Conidiobolus</taxon>
    </lineage>
</organism>
<evidence type="ECO:0000313" key="1">
    <source>
        <dbReference type="EMBL" id="KXN74361.1"/>
    </source>
</evidence>
<accession>A0A137PHF1</accession>
<sequence>MYSEEIKYAIPYLEDGSHLNKIRNSYFENRNFLTNVLDFLDQEVVIMPSSYFYYLGGCRHIMEDDYIYVDINENEDIYEFACDWLGRIDCYDGYHLSILDNYITIVDENRRCIFTNKDMEEGKIIGTIVWVKNYNEILKKYKDRNLKRISKAIVCPLVNKIDYWNREIKCLDEEFCFFMDIYCPEVAFKYTFDTYMTNVCIDVYNKLVKRGLNGLVDKYIPSYKQCDGYGEKGKEVGYSSELCKCGGLIAFCYIDV</sequence>
<dbReference type="Proteomes" id="UP000070444">
    <property type="component" value="Unassembled WGS sequence"/>
</dbReference>
<protein>
    <submittedName>
        <fullName evidence="1">Uncharacterized protein</fullName>
    </submittedName>
</protein>
<gene>
    <name evidence="1" type="ORF">CONCODRAFT_76885</name>
</gene>
<dbReference type="EMBL" id="KQ964424">
    <property type="protein sequence ID" value="KXN74361.1"/>
    <property type="molecule type" value="Genomic_DNA"/>
</dbReference>
<proteinExistence type="predicted"/>
<name>A0A137PHF1_CONC2</name>
<dbReference type="AlphaFoldDB" id="A0A137PHF1"/>
<evidence type="ECO:0000313" key="2">
    <source>
        <dbReference type="Proteomes" id="UP000070444"/>
    </source>
</evidence>
<keyword evidence="2" id="KW-1185">Reference proteome</keyword>